<evidence type="ECO:0000256" key="5">
    <source>
        <dbReference type="ARBA" id="ARBA00023163"/>
    </source>
</evidence>
<accession>A0A6A6Q0Y5</accession>
<comment type="function">
    <text evidence="7">Functions as a component of the DNA-binding general transcription factor complex TFIID. Binding of TFIID to a promoter (with or without TATA element) is the initial step in pre-initiation complex (PIC) formation. TFIID plays a key role in the regulation of gene expression by RNA polymerase II through different activities such as transcription activator interaction, core promoter recognition and selectivity, TFIIA and TFIIB interaction, chromatin modification (histone acetylation by TAF1), facilitation of DNA opening and initiation of transcription.</text>
</comment>
<dbReference type="Pfam" id="PF05236">
    <property type="entry name" value="TAF4"/>
    <property type="match status" value="1"/>
</dbReference>
<evidence type="ECO:0000256" key="9">
    <source>
        <dbReference type="SAM" id="Coils"/>
    </source>
</evidence>
<dbReference type="OrthoDB" id="21060at2759"/>
<comment type="subcellular location">
    <subcellularLocation>
        <location evidence="1">Nucleus</location>
    </subcellularLocation>
</comment>
<dbReference type="GO" id="GO:0005669">
    <property type="term" value="C:transcription factor TFIID complex"/>
    <property type="evidence" value="ECO:0007669"/>
    <property type="project" value="InterPro"/>
</dbReference>
<name>A0A6A6Q0Y5_9PEZI</name>
<dbReference type="EMBL" id="MU001633">
    <property type="protein sequence ID" value="KAF2485639.1"/>
    <property type="molecule type" value="Genomic_DNA"/>
</dbReference>
<keyword evidence="6" id="KW-0539">Nucleus</keyword>
<feature type="region of interest" description="Disordered" evidence="10">
    <location>
        <begin position="443"/>
        <end position="519"/>
    </location>
</feature>
<evidence type="ECO:0000256" key="3">
    <source>
        <dbReference type="ARBA" id="ARBA00017306"/>
    </source>
</evidence>
<dbReference type="InterPro" id="IPR007900">
    <property type="entry name" value="TAF4_C"/>
</dbReference>
<feature type="compositionally biased region" description="Low complexity" evidence="10">
    <location>
        <begin position="18"/>
        <end position="28"/>
    </location>
</feature>
<keyword evidence="13" id="KW-1185">Reference proteome</keyword>
<feature type="compositionally biased region" description="Basic and acidic residues" evidence="10">
    <location>
        <begin position="496"/>
        <end position="509"/>
    </location>
</feature>
<protein>
    <recommendedName>
        <fullName evidence="3">Transcription initiation factor TFIID subunit 4</fullName>
    </recommendedName>
    <alternativeName>
        <fullName evidence="8">TBP-associated factor 4</fullName>
    </alternativeName>
</protein>
<feature type="compositionally biased region" description="Low complexity" evidence="10">
    <location>
        <begin position="128"/>
        <end position="140"/>
    </location>
</feature>
<feature type="compositionally biased region" description="Basic and acidic residues" evidence="10">
    <location>
        <begin position="148"/>
        <end position="158"/>
    </location>
</feature>
<evidence type="ECO:0000256" key="10">
    <source>
        <dbReference type="SAM" id="MobiDB-lite"/>
    </source>
</evidence>
<organism evidence="12 13">
    <name type="scientific">Neohortaea acidophila</name>
    <dbReference type="NCBI Taxonomy" id="245834"/>
    <lineage>
        <taxon>Eukaryota</taxon>
        <taxon>Fungi</taxon>
        <taxon>Dikarya</taxon>
        <taxon>Ascomycota</taxon>
        <taxon>Pezizomycotina</taxon>
        <taxon>Dothideomycetes</taxon>
        <taxon>Dothideomycetidae</taxon>
        <taxon>Mycosphaerellales</taxon>
        <taxon>Teratosphaeriaceae</taxon>
        <taxon>Neohortaea</taxon>
    </lineage>
</organism>
<keyword evidence="9" id="KW-0175">Coiled coil</keyword>
<evidence type="ECO:0000256" key="4">
    <source>
        <dbReference type="ARBA" id="ARBA00023015"/>
    </source>
</evidence>
<feature type="coiled-coil region" evidence="9">
    <location>
        <begin position="234"/>
        <end position="261"/>
    </location>
</feature>
<feature type="compositionally biased region" description="Polar residues" evidence="10">
    <location>
        <begin position="420"/>
        <end position="431"/>
    </location>
</feature>
<feature type="compositionally biased region" description="Low complexity" evidence="10">
    <location>
        <begin position="189"/>
        <end position="205"/>
    </location>
</feature>
<sequence>MSYSMSPPPQKPAPRPYSPYQTSAASPASPTPYGGPPPAKRQRTSPDPHSPPNGASSWPQQPHGLPTYGAYGNPYAPNPPAHPAVQSPYAGNSPYTQSPQQSSFNTPQPYPYQQSSWQTPTPAPAPQPRQAKAPSQSSRDMPPPPPPNRDDREEKVGVDDIGDSLFGSGINLKDEENYLHAMYNNRHNQASQSFSSNQNSSFASSTMTPGNSFHMLTQGTSFGSQDAAAGTLGATKTEEEIELEQRRKREAAARAQAERRQHHLNNQFLQGNNVRKRLDTLARNQGVTLNLAGLFVRQPDPEPRTSVMVNGAGKEGIAAVQEETKRPESVVNQNTAIEHILSLLSLAAGERIRGLLDEAYTLARARRYGDHGRVVPPEFADIAEGEGKRREENVVPENITGSQWDKLPEQDTEMTDVAGESSTPQPQPTISFQGLLNAQLRTLSKRDREAEADRIKKREARKRKASEMTDSADFLPTDSAAPENAAAAVLSQPKVTKKEQIRQQKEKNSNEAQLHHTTNQTVALALGKKGRKYDWMTGGASAVPTNRFAKPTVSAGASGTATPIKAESSSAAATPGGGAPAMARTGSANANEAKMPEWGDWRETGKGIEMRDWALVLERDGREKAALVKAWHKLGK</sequence>
<evidence type="ECO:0000256" key="8">
    <source>
        <dbReference type="ARBA" id="ARBA00031747"/>
    </source>
</evidence>
<dbReference type="GO" id="GO:0006352">
    <property type="term" value="P:DNA-templated transcription initiation"/>
    <property type="evidence" value="ECO:0007669"/>
    <property type="project" value="InterPro"/>
</dbReference>
<evidence type="ECO:0000313" key="13">
    <source>
        <dbReference type="Proteomes" id="UP000799767"/>
    </source>
</evidence>
<feature type="region of interest" description="Disordered" evidence="10">
    <location>
        <begin position="553"/>
        <end position="590"/>
    </location>
</feature>
<feature type="region of interest" description="Disordered" evidence="10">
    <location>
        <begin position="189"/>
        <end position="210"/>
    </location>
</feature>
<proteinExistence type="inferred from homology"/>
<dbReference type="GeneID" id="54474074"/>
<evidence type="ECO:0000313" key="12">
    <source>
        <dbReference type="EMBL" id="KAF2485639.1"/>
    </source>
</evidence>
<reference evidence="12" key="1">
    <citation type="journal article" date="2020" name="Stud. Mycol.">
        <title>101 Dothideomycetes genomes: a test case for predicting lifestyles and emergence of pathogens.</title>
        <authorList>
            <person name="Haridas S."/>
            <person name="Albert R."/>
            <person name="Binder M."/>
            <person name="Bloem J."/>
            <person name="Labutti K."/>
            <person name="Salamov A."/>
            <person name="Andreopoulos B."/>
            <person name="Baker S."/>
            <person name="Barry K."/>
            <person name="Bills G."/>
            <person name="Bluhm B."/>
            <person name="Cannon C."/>
            <person name="Castanera R."/>
            <person name="Culley D."/>
            <person name="Daum C."/>
            <person name="Ezra D."/>
            <person name="Gonzalez J."/>
            <person name="Henrissat B."/>
            <person name="Kuo A."/>
            <person name="Liang C."/>
            <person name="Lipzen A."/>
            <person name="Lutzoni F."/>
            <person name="Magnuson J."/>
            <person name="Mondo S."/>
            <person name="Nolan M."/>
            <person name="Ohm R."/>
            <person name="Pangilinan J."/>
            <person name="Park H.-J."/>
            <person name="Ramirez L."/>
            <person name="Alfaro M."/>
            <person name="Sun H."/>
            <person name="Tritt A."/>
            <person name="Yoshinaga Y."/>
            <person name="Zwiers L.-H."/>
            <person name="Turgeon B."/>
            <person name="Goodwin S."/>
            <person name="Spatafora J."/>
            <person name="Crous P."/>
            <person name="Grigoriev I."/>
        </authorList>
    </citation>
    <scope>NUCLEOTIDE SEQUENCE</scope>
    <source>
        <strain evidence="12">CBS 113389</strain>
    </source>
</reference>
<evidence type="ECO:0000256" key="2">
    <source>
        <dbReference type="ARBA" id="ARBA00006178"/>
    </source>
</evidence>
<feature type="region of interest" description="Disordered" evidence="10">
    <location>
        <begin position="384"/>
        <end position="431"/>
    </location>
</feature>
<feature type="compositionally biased region" description="Low complexity" evidence="10">
    <location>
        <begin position="111"/>
        <end position="120"/>
    </location>
</feature>
<dbReference type="AlphaFoldDB" id="A0A6A6Q0Y5"/>
<keyword evidence="5" id="KW-0804">Transcription</keyword>
<feature type="compositionally biased region" description="Polar residues" evidence="10">
    <location>
        <begin position="89"/>
        <end position="105"/>
    </location>
</feature>
<comment type="similarity">
    <text evidence="2">Belongs to the TAF4 family.</text>
</comment>
<evidence type="ECO:0000256" key="1">
    <source>
        <dbReference type="ARBA" id="ARBA00004123"/>
    </source>
</evidence>
<feature type="compositionally biased region" description="Basic and acidic residues" evidence="10">
    <location>
        <begin position="444"/>
        <end position="456"/>
    </location>
</feature>
<feature type="region of interest" description="Disordered" evidence="10">
    <location>
        <begin position="1"/>
        <end position="168"/>
    </location>
</feature>
<evidence type="ECO:0000259" key="11">
    <source>
        <dbReference type="Pfam" id="PF05236"/>
    </source>
</evidence>
<dbReference type="Proteomes" id="UP000799767">
    <property type="component" value="Unassembled WGS sequence"/>
</dbReference>
<feature type="compositionally biased region" description="Pro residues" evidence="10">
    <location>
        <begin position="29"/>
        <end position="39"/>
    </location>
</feature>
<dbReference type="RefSeq" id="XP_033592208.1">
    <property type="nucleotide sequence ID" value="XM_033733072.1"/>
</dbReference>
<feature type="compositionally biased region" description="Polar residues" evidence="10">
    <location>
        <begin position="510"/>
        <end position="519"/>
    </location>
</feature>
<keyword evidence="4" id="KW-0805">Transcription regulation</keyword>
<feature type="compositionally biased region" description="Pro residues" evidence="10">
    <location>
        <begin position="1"/>
        <end position="17"/>
    </location>
</feature>
<evidence type="ECO:0000256" key="7">
    <source>
        <dbReference type="ARBA" id="ARBA00025346"/>
    </source>
</evidence>
<gene>
    <name evidence="12" type="ORF">BDY17DRAFT_294011</name>
</gene>
<evidence type="ECO:0000256" key="6">
    <source>
        <dbReference type="ARBA" id="ARBA00023242"/>
    </source>
</evidence>
<feature type="domain" description="Transcription initiation factor TFIID component TAF4 C-terminal" evidence="11">
    <location>
        <begin position="339"/>
        <end position="624"/>
    </location>
</feature>